<dbReference type="InterPro" id="IPR011004">
    <property type="entry name" value="Trimer_LpxA-like_sf"/>
</dbReference>
<dbReference type="Proteomes" id="UP000777438">
    <property type="component" value="Unassembled WGS sequence"/>
</dbReference>
<accession>A0A9P9AMX3</accession>
<comment type="caution">
    <text evidence="1">The sequence shown here is derived from an EMBL/GenBank/DDBJ whole genome shotgun (WGS) entry which is preliminary data.</text>
</comment>
<protein>
    <submittedName>
        <fullName evidence="1">Trimeric LpxA-like protein</fullName>
    </submittedName>
</protein>
<dbReference type="OrthoDB" id="25818at2759"/>
<dbReference type="EMBL" id="JAGPYM010000015">
    <property type="protein sequence ID" value="KAH6887082.1"/>
    <property type="molecule type" value="Genomic_DNA"/>
</dbReference>
<keyword evidence="2" id="KW-1185">Reference proteome</keyword>
<dbReference type="SUPFAM" id="SSF51161">
    <property type="entry name" value="Trimeric LpxA-like enzymes"/>
    <property type="match status" value="1"/>
</dbReference>
<dbReference type="Gene3D" id="2.160.10.10">
    <property type="entry name" value="Hexapeptide repeat proteins"/>
    <property type="match status" value="1"/>
</dbReference>
<evidence type="ECO:0000313" key="1">
    <source>
        <dbReference type="EMBL" id="KAH6887082.1"/>
    </source>
</evidence>
<evidence type="ECO:0000313" key="2">
    <source>
        <dbReference type="Proteomes" id="UP000777438"/>
    </source>
</evidence>
<dbReference type="PANTHER" id="PTHR23416">
    <property type="entry name" value="SIALIC ACID SYNTHASE-RELATED"/>
    <property type="match status" value="1"/>
</dbReference>
<dbReference type="PANTHER" id="PTHR23416:SF54">
    <property type="entry name" value="ACETYLTRANSFERASE, CYSE_LACA_LPXA_NODL FAMILY (AFU_ORTHOLOGUE AFUA_2G08430)-RELATED"/>
    <property type="match status" value="1"/>
</dbReference>
<dbReference type="InterPro" id="IPR051159">
    <property type="entry name" value="Hexapeptide_acetyltransf"/>
</dbReference>
<name>A0A9P9AMX3_9HYPO</name>
<dbReference type="GO" id="GO:0008374">
    <property type="term" value="F:O-acyltransferase activity"/>
    <property type="evidence" value="ECO:0007669"/>
    <property type="project" value="TreeGrafter"/>
</dbReference>
<sequence>MRNRITNSDHPLPPAPPTGNKDDAVLHEYLSIEQPIKIDYGTNLQVGSKVFINFKCNVLDTCLVSIGSRTLVGPNVCFFSCTYPLDPHLRNGTDGPELGRPVVVSADCWIARNVIILPGDVLSYHVVAGNPARILRKLERKAKVEAEDKKEGLVRDAEERLGKFLLGQGSQVCEANRLGAS</sequence>
<gene>
    <name evidence="1" type="ORF">B0T10DRAFT_516039</name>
</gene>
<proteinExistence type="predicted"/>
<organism evidence="1 2">
    <name type="scientific">Thelonectria olida</name>
    <dbReference type="NCBI Taxonomy" id="1576542"/>
    <lineage>
        <taxon>Eukaryota</taxon>
        <taxon>Fungi</taxon>
        <taxon>Dikarya</taxon>
        <taxon>Ascomycota</taxon>
        <taxon>Pezizomycotina</taxon>
        <taxon>Sordariomycetes</taxon>
        <taxon>Hypocreomycetidae</taxon>
        <taxon>Hypocreales</taxon>
        <taxon>Nectriaceae</taxon>
        <taxon>Thelonectria</taxon>
    </lineage>
</organism>
<dbReference type="AlphaFoldDB" id="A0A9P9AMX3"/>
<reference evidence="1 2" key="1">
    <citation type="journal article" date="2021" name="Nat. Commun.">
        <title>Genetic determinants of endophytism in the Arabidopsis root mycobiome.</title>
        <authorList>
            <person name="Mesny F."/>
            <person name="Miyauchi S."/>
            <person name="Thiergart T."/>
            <person name="Pickel B."/>
            <person name="Atanasova L."/>
            <person name="Karlsson M."/>
            <person name="Huettel B."/>
            <person name="Barry K.W."/>
            <person name="Haridas S."/>
            <person name="Chen C."/>
            <person name="Bauer D."/>
            <person name="Andreopoulos W."/>
            <person name="Pangilinan J."/>
            <person name="LaButti K."/>
            <person name="Riley R."/>
            <person name="Lipzen A."/>
            <person name="Clum A."/>
            <person name="Drula E."/>
            <person name="Henrissat B."/>
            <person name="Kohler A."/>
            <person name="Grigoriev I.V."/>
            <person name="Martin F.M."/>
            <person name="Hacquard S."/>
        </authorList>
    </citation>
    <scope>NUCLEOTIDE SEQUENCE [LARGE SCALE GENOMIC DNA]</scope>
    <source>
        <strain evidence="1 2">MPI-CAGE-CH-0241</strain>
    </source>
</reference>